<dbReference type="SUPFAM" id="SSF48619">
    <property type="entry name" value="Phospholipase A2, PLA2"/>
    <property type="match status" value="1"/>
</dbReference>
<dbReference type="InterPro" id="IPR033113">
    <property type="entry name" value="PLA2_histidine"/>
</dbReference>
<dbReference type="Pfam" id="PF05826">
    <property type="entry name" value="Phospholip_A2_2"/>
    <property type="match status" value="1"/>
</dbReference>
<evidence type="ECO:0000259" key="3">
    <source>
        <dbReference type="Pfam" id="PF05826"/>
    </source>
</evidence>
<dbReference type="PANTHER" id="PTHR12253">
    <property type="entry name" value="RH14732P"/>
    <property type="match status" value="1"/>
</dbReference>
<name>A0AAN9B4U5_9CAEN</name>
<dbReference type="GO" id="GO:0050482">
    <property type="term" value="P:arachidonate secretion"/>
    <property type="evidence" value="ECO:0007669"/>
    <property type="project" value="InterPro"/>
</dbReference>
<gene>
    <name evidence="4" type="ORF">V1264_004745</name>
</gene>
<evidence type="ECO:0000256" key="2">
    <source>
        <dbReference type="ARBA" id="ARBA00022525"/>
    </source>
</evidence>
<dbReference type="GO" id="GO:0005576">
    <property type="term" value="C:extracellular region"/>
    <property type="evidence" value="ECO:0007669"/>
    <property type="project" value="UniProtKB-SubCell"/>
</dbReference>
<organism evidence="4 5">
    <name type="scientific">Littorina saxatilis</name>
    <dbReference type="NCBI Taxonomy" id="31220"/>
    <lineage>
        <taxon>Eukaryota</taxon>
        <taxon>Metazoa</taxon>
        <taxon>Spiralia</taxon>
        <taxon>Lophotrochozoa</taxon>
        <taxon>Mollusca</taxon>
        <taxon>Gastropoda</taxon>
        <taxon>Caenogastropoda</taxon>
        <taxon>Littorinimorpha</taxon>
        <taxon>Littorinoidea</taxon>
        <taxon>Littorinidae</taxon>
        <taxon>Littorina</taxon>
    </lineage>
</organism>
<dbReference type="Proteomes" id="UP001374579">
    <property type="component" value="Unassembled WGS sequence"/>
</dbReference>
<accession>A0AAN9B4U5</accession>
<evidence type="ECO:0000256" key="1">
    <source>
        <dbReference type="ARBA" id="ARBA00004613"/>
    </source>
</evidence>
<comment type="subcellular location">
    <subcellularLocation>
        <location evidence="1">Secreted</location>
    </subcellularLocation>
</comment>
<keyword evidence="2" id="KW-0964">Secreted</keyword>
<keyword evidence="5" id="KW-1185">Reference proteome</keyword>
<dbReference type="GO" id="GO:0004623">
    <property type="term" value="F:phospholipase A2 activity"/>
    <property type="evidence" value="ECO:0007669"/>
    <property type="project" value="InterPro"/>
</dbReference>
<feature type="domain" description="Phospholipase A2-like central" evidence="3">
    <location>
        <begin position="139"/>
        <end position="237"/>
    </location>
</feature>
<dbReference type="Gene3D" id="1.20.90.10">
    <property type="entry name" value="Phospholipase A2 domain"/>
    <property type="match status" value="1"/>
</dbReference>
<reference evidence="4 5" key="1">
    <citation type="submission" date="2024-02" db="EMBL/GenBank/DDBJ databases">
        <title>Chromosome-scale genome assembly of the rough periwinkle Littorina saxatilis.</title>
        <authorList>
            <person name="De Jode A."/>
            <person name="Faria R."/>
            <person name="Formenti G."/>
            <person name="Sims Y."/>
            <person name="Smith T.P."/>
            <person name="Tracey A."/>
            <person name="Wood J.M.D."/>
            <person name="Zagrodzka Z.B."/>
            <person name="Johannesson K."/>
            <person name="Butlin R.K."/>
            <person name="Leder E.H."/>
        </authorList>
    </citation>
    <scope>NUCLEOTIDE SEQUENCE [LARGE SCALE GENOMIC DNA]</scope>
    <source>
        <strain evidence="4">Snail1</strain>
        <tissue evidence="4">Muscle</tissue>
    </source>
</reference>
<dbReference type="InterPro" id="IPR016090">
    <property type="entry name" value="PLA2-like_dom"/>
</dbReference>
<protein>
    <recommendedName>
        <fullName evidence="3">Phospholipase A2-like central domain-containing protein</fullName>
    </recommendedName>
</protein>
<proteinExistence type="predicted"/>
<evidence type="ECO:0000313" key="4">
    <source>
        <dbReference type="EMBL" id="KAK7097824.1"/>
    </source>
</evidence>
<dbReference type="AlphaFoldDB" id="A0AAN9B4U5"/>
<evidence type="ECO:0000313" key="5">
    <source>
        <dbReference type="Proteomes" id="UP001374579"/>
    </source>
</evidence>
<sequence length="248" mass="27486">MTKGQNLYLKVTTVKDDITQVEVTAGGRYLVSVSQPSKGDTICYADQQTNQDTDQENGDVNQDDVTSVSTIIAELKADPATISKFVDNSIIDAMFRYCDSRPEEVALLLSELTNAVAPPDQTGVAASKRAAKRALGWLIYTGTKWCGAGNIADNATDIGTLEETDTCCRAHDQCDVTIDSWNYKYGMFNWSFFRVSHCACDRDFKQCLKKVTSEDERPVARTIKNIYFNLLDLDCFVFDSDGNAVMKS</sequence>
<dbReference type="EMBL" id="JBAMIC010000013">
    <property type="protein sequence ID" value="KAK7097824.1"/>
    <property type="molecule type" value="Genomic_DNA"/>
</dbReference>
<dbReference type="GO" id="GO:0006644">
    <property type="term" value="P:phospholipid metabolic process"/>
    <property type="evidence" value="ECO:0007669"/>
    <property type="project" value="InterPro"/>
</dbReference>
<dbReference type="PROSITE" id="PS00118">
    <property type="entry name" value="PA2_HIS"/>
    <property type="match status" value="1"/>
</dbReference>
<comment type="caution">
    <text evidence="4">The sequence shown here is derived from an EMBL/GenBank/DDBJ whole genome shotgun (WGS) entry which is preliminary data.</text>
</comment>
<dbReference type="InterPro" id="IPR036444">
    <property type="entry name" value="PLipase_A2_dom_sf"/>
</dbReference>